<evidence type="ECO:0000313" key="15">
    <source>
        <dbReference type="EMBL" id="OGY68367.1"/>
    </source>
</evidence>
<keyword evidence="8 10" id="KW-0573">Peptidoglycan synthesis</keyword>
<dbReference type="PROSITE" id="PS00843">
    <property type="entry name" value="DALA_DALA_LIGASE_1"/>
    <property type="match status" value="1"/>
</dbReference>
<comment type="subcellular location">
    <subcellularLocation>
        <location evidence="1 10">Cytoplasm</location>
    </subcellularLocation>
</comment>
<feature type="domain" description="ATP-grasp" evidence="14">
    <location>
        <begin position="105"/>
        <end position="307"/>
    </location>
</feature>
<dbReference type="InterPro" id="IPR005905">
    <property type="entry name" value="D_ala_D_ala"/>
</dbReference>
<comment type="caution">
    <text evidence="15">The sequence shown here is derived from an EMBL/GenBank/DDBJ whole genome shotgun (WGS) entry which is preliminary data.</text>
</comment>
<dbReference type="InterPro" id="IPR013815">
    <property type="entry name" value="ATP_grasp_subdomain_1"/>
</dbReference>
<sequence>MKKRVAVLMGGPSSEHEVSLKSGAMVMKHLNPDRFLGIPVKINRDGSWPLSMAAFKEKIDVAFIALHGEYGEDGQIQSLLDTFHVPYTGSGPVASTVAMDKIRAQVLLKQNGFAIPKYLTVVAGAPVIEWEKVKKLGLPLVIKPTNRGSSVGVQIVRRWPDFNRALADSFHYSDSLIFQQYIPGIEVTCGVLDINNIAVPLVPTEIVPKNSQFFDFKAKYTVGGSREITPPCLLALTIKKIQGNALRAHKVLGCAGMSRTDMIVGNDGTVYLLEVNTIPGLTETSLIPQAAKAMGITFPKLLDIIIDNALLKKI</sequence>
<feature type="binding site" evidence="12">
    <location>
        <position position="274"/>
    </location>
    <ligand>
        <name>Mg(2+)</name>
        <dbReference type="ChEBI" id="CHEBI:18420"/>
        <label>1</label>
    </ligand>
</feature>
<comment type="similarity">
    <text evidence="2 10">Belongs to the D-alanine--D-alanine ligase family.</text>
</comment>
<evidence type="ECO:0000256" key="11">
    <source>
        <dbReference type="PIRSR" id="PIRSR039102-1"/>
    </source>
</evidence>
<dbReference type="Gene3D" id="3.30.1490.20">
    <property type="entry name" value="ATP-grasp fold, A domain"/>
    <property type="match status" value="1"/>
</dbReference>
<dbReference type="GO" id="GO:0005737">
    <property type="term" value="C:cytoplasm"/>
    <property type="evidence" value="ECO:0007669"/>
    <property type="project" value="UniProtKB-SubCell"/>
</dbReference>
<evidence type="ECO:0000259" key="14">
    <source>
        <dbReference type="PROSITE" id="PS50975"/>
    </source>
</evidence>
<keyword evidence="5 13" id="KW-0547">Nucleotide-binding</keyword>
<dbReference type="InterPro" id="IPR000291">
    <property type="entry name" value="D-Ala_lig_Van_CS"/>
</dbReference>
<dbReference type="HAMAP" id="MF_00047">
    <property type="entry name" value="Dala_Dala_lig"/>
    <property type="match status" value="1"/>
</dbReference>
<comment type="function">
    <text evidence="10">Cell wall formation.</text>
</comment>
<evidence type="ECO:0000256" key="8">
    <source>
        <dbReference type="ARBA" id="ARBA00022984"/>
    </source>
</evidence>
<evidence type="ECO:0000256" key="4">
    <source>
        <dbReference type="ARBA" id="ARBA00022598"/>
    </source>
</evidence>
<dbReference type="InterPro" id="IPR016185">
    <property type="entry name" value="PreATP-grasp_dom_sf"/>
</dbReference>
<evidence type="ECO:0000256" key="9">
    <source>
        <dbReference type="ARBA" id="ARBA00023316"/>
    </source>
</evidence>
<dbReference type="InterPro" id="IPR011127">
    <property type="entry name" value="Dala_Dala_lig_N"/>
</dbReference>
<evidence type="ECO:0000256" key="12">
    <source>
        <dbReference type="PIRSR" id="PIRSR039102-3"/>
    </source>
</evidence>
<feature type="binding site" evidence="12">
    <location>
        <position position="276"/>
    </location>
    <ligand>
        <name>Mg(2+)</name>
        <dbReference type="ChEBI" id="CHEBI:18420"/>
        <label>2</label>
    </ligand>
</feature>
<dbReference type="Pfam" id="PF01820">
    <property type="entry name" value="Dala_Dala_lig_N"/>
    <property type="match status" value="1"/>
</dbReference>
<evidence type="ECO:0000256" key="5">
    <source>
        <dbReference type="ARBA" id="ARBA00022741"/>
    </source>
</evidence>
<dbReference type="AlphaFoldDB" id="A0A1G1ZWV7"/>
<dbReference type="EC" id="6.3.2.4" evidence="10"/>
<dbReference type="PROSITE" id="PS00844">
    <property type="entry name" value="DALA_DALA_LIGASE_2"/>
    <property type="match status" value="1"/>
</dbReference>
<organism evidence="15 16">
    <name type="scientific">Candidatus Harrisonbacteria bacterium RIFCSPLOWO2_02_FULL_45_10c</name>
    <dbReference type="NCBI Taxonomy" id="1798410"/>
    <lineage>
        <taxon>Bacteria</taxon>
        <taxon>Candidatus Harrisoniibacteriota</taxon>
    </lineage>
</organism>
<feature type="active site" evidence="11">
    <location>
        <position position="15"/>
    </location>
</feature>
<accession>A0A1G1ZWV7</accession>
<dbReference type="Gene3D" id="3.40.50.20">
    <property type="match status" value="1"/>
</dbReference>
<feature type="binding site" evidence="12">
    <location>
        <position position="274"/>
    </location>
    <ligand>
        <name>Mg(2+)</name>
        <dbReference type="ChEBI" id="CHEBI:18420"/>
        <label>2</label>
    </ligand>
</feature>
<protein>
    <recommendedName>
        <fullName evidence="10">D-alanine--D-alanine ligase</fullName>
        <ecNumber evidence="10">6.3.2.4</ecNumber>
    </recommendedName>
    <alternativeName>
        <fullName evidence="10">D-Ala-D-Ala ligase</fullName>
    </alternativeName>
    <alternativeName>
        <fullName evidence="10">D-alanylalanine synthetase</fullName>
    </alternativeName>
</protein>
<dbReference type="SUPFAM" id="SSF56059">
    <property type="entry name" value="Glutathione synthetase ATP-binding domain-like"/>
    <property type="match status" value="1"/>
</dbReference>
<dbReference type="PIRSF" id="PIRSF039102">
    <property type="entry name" value="Ddl/VanB"/>
    <property type="match status" value="1"/>
</dbReference>
<dbReference type="GO" id="GO:0005524">
    <property type="term" value="F:ATP binding"/>
    <property type="evidence" value="ECO:0007669"/>
    <property type="project" value="UniProtKB-UniRule"/>
</dbReference>
<evidence type="ECO:0000256" key="2">
    <source>
        <dbReference type="ARBA" id="ARBA00010871"/>
    </source>
</evidence>
<dbReference type="InterPro" id="IPR011095">
    <property type="entry name" value="Dala_Dala_lig_C"/>
</dbReference>
<dbReference type="STRING" id="1798410.A3H63_00980"/>
<keyword evidence="3 10" id="KW-0963">Cytoplasm</keyword>
<dbReference type="GO" id="GO:0071555">
    <property type="term" value="P:cell wall organization"/>
    <property type="evidence" value="ECO:0007669"/>
    <property type="project" value="UniProtKB-KW"/>
</dbReference>
<evidence type="ECO:0000256" key="13">
    <source>
        <dbReference type="PROSITE-ProRule" id="PRU00409"/>
    </source>
</evidence>
<evidence type="ECO:0000313" key="16">
    <source>
        <dbReference type="Proteomes" id="UP000176284"/>
    </source>
</evidence>
<name>A0A1G1ZWV7_9BACT</name>
<keyword evidence="9 10" id="KW-0961">Cell wall biogenesis/degradation</keyword>
<feature type="active site" evidence="11">
    <location>
        <position position="285"/>
    </location>
</feature>
<dbReference type="PANTHER" id="PTHR23132:SF23">
    <property type="entry name" value="D-ALANINE--D-ALANINE LIGASE B"/>
    <property type="match status" value="1"/>
</dbReference>
<dbReference type="PANTHER" id="PTHR23132">
    <property type="entry name" value="D-ALANINE--D-ALANINE LIGASE"/>
    <property type="match status" value="1"/>
</dbReference>
<keyword evidence="4 10" id="KW-0436">Ligase</keyword>
<dbReference type="GO" id="GO:0046872">
    <property type="term" value="F:metal ion binding"/>
    <property type="evidence" value="ECO:0007669"/>
    <property type="project" value="UniProtKB-KW"/>
</dbReference>
<comment type="catalytic activity">
    <reaction evidence="10">
        <text>2 D-alanine + ATP = D-alanyl-D-alanine + ADP + phosphate + H(+)</text>
        <dbReference type="Rhea" id="RHEA:11224"/>
        <dbReference type="ChEBI" id="CHEBI:15378"/>
        <dbReference type="ChEBI" id="CHEBI:30616"/>
        <dbReference type="ChEBI" id="CHEBI:43474"/>
        <dbReference type="ChEBI" id="CHEBI:57416"/>
        <dbReference type="ChEBI" id="CHEBI:57822"/>
        <dbReference type="ChEBI" id="CHEBI:456216"/>
        <dbReference type="EC" id="6.3.2.4"/>
    </reaction>
</comment>
<evidence type="ECO:0000256" key="6">
    <source>
        <dbReference type="ARBA" id="ARBA00022840"/>
    </source>
</evidence>
<proteinExistence type="inferred from homology"/>
<feature type="binding site" evidence="12">
    <location>
        <position position="261"/>
    </location>
    <ligand>
        <name>Mg(2+)</name>
        <dbReference type="ChEBI" id="CHEBI:18420"/>
        <label>1</label>
    </ligand>
</feature>
<evidence type="ECO:0000256" key="1">
    <source>
        <dbReference type="ARBA" id="ARBA00004496"/>
    </source>
</evidence>
<evidence type="ECO:0000256" key="7">
    <source>
        <dbReference type="ARBA" id="ARBA00022960"/>
    </source>
</evidence>
<keyword evidence="12" id="KW-0479">Metal-binding</keyword>
<dbReference type="GO" id="GO:0008360">
    <property type="term" value="P:regulation of cell shape"/>
    <property type="evidence" value="ECO:0007669"/>
    <property type="project" value="UniProtKB-KW"/>
</dbReference>
<keyword evidence="12" id="KW-0464">Manganese</keyword>
<reference evidence="15 16" key="1">
    <citation type="journal article" date="2016" name="Nat. Commun.">
        <title>Thousands of microbial genomes shed light on interconnected biogeochemical processes in an aquifer system.</title>
        <authorList>
            <person name="Anantharaman K."/>
            <person name="Brown C.T."/>
            <person name="Hug L.A."/>
            <person name="Sharon I."/>
            <person name="Castelle C.J."/>
            <person name="Probst A.J."/>
            <person name="Thomas B.C."/>
            <person name="Singh A."/>
            <person name="Wilkins M.J."/>
            <person name="Karaoz U."/>
            <person name="Brodie E.L."/>
            <person name="Williams K.H."/>
            <person name="Hubbard S.S."/>
            <person name="Banfield J.F."/>
        </authorList>
    </citation>
    <scope>NUCLEOTIDE SEQUENCE [LARGE SCALE GENOMIC DNA]</scope>
</reference>
<dbReference type="UniPathway" id="UPA00219"/>
<dbReference type="SUPFAM" id="SSF52440">
    <property type="entry name" value="PreATP-grasp domain"/>
    <property type="match status" value="1"/>
</dbReference>
<comment type="pathway">
    <text evidence="10">Cell wall biogenesis; peptidoglycan biosynthesis.</text>
</comment>
<dbReference type="NCBIfam" id="NF002378">
    <property type="entry name" value="PRK01372.1"/>
    <property type="match status" value="1"/>
</dbReference>
<keyword evidence="6 13" id="KW-0067">ATP-binding</keyword>
<comment type="cofactor">
    <cofactor evidence="12">
        <name>Mg(2+)</name>
        <dbReference type="ChEBI" id="CHEBI:18420"/>
    </cofactor>
    <cofactor evidence="12">
        <name>Mn(2+)</name>
        <dbReference type="ChEBI" id="CHEBI:29035"/>
    </cofactor>
    <text evidence="12">Binds 2 magnesium or manganese ions per subunit.</text>
</comment>
<dbReference type="InterPro" id="IPR011761">
    <property type="entry name" value="ATP-grasp"/>
</dbReference>
<feature type="active site" evidence="11">
    <location>
        <position position="149"/>
    </location>
</feature>
<dbReference type="GO" id="GO:0009252">
    <property type="term" value="P:peptidoglycan biosynthetic process"/>
    <property type="evidence" value="ECO:0007669"/>
    <property type="project" value="UniProtKB-UniRule"/>
</dbReference>
<keyword evidence="12" id="KW-0460">Magnesium</keyword>
<dbReference type="EMBL" id="MHJM01000001">
    <property type="protein sequence ID" value="OGY68367.1"/>
    <property type="molecule type" value="Genomic_DNA"/>
</dbReference>
<dbReference type="Proteomes" id="UP000176284">
    <property type="component" value="Unassembled WGS sequence"/>
</dbReference>
<dbReference type="NCBIfam" id="TIGR01205">
    <property type="entry name" value="D_ala_D_alaTIGR"/>
    <property type="match status" value="1"/>
</dbReference>
<dbReference type="Pfam" id="PF07478">
    <property type="entry name" value="Dala_Dala_lig_C"/>
    <property type="match status" value="1"/>
</dbReference>
<dbReference type="Gene3D" id="3.30.470.20">
    <property type="entry name" value="ATP-grasp fold, B domain"/>
    <property type="match status" value="1"/>
</dbReference>
<gene>
    <name evidence="10" type="primary">ddl</name>
    <name evidence="15" type="ORF">A3H63_00980</name>
</gene>
<evidence type="ECO:0000256" key="3">
    <source>
        <dbReference type="ARBA" id="ARBA00022490"/>
    </source>
</evidence>
<dbReference type="PROSITE" id="PS50975">
    <property type="entry name" value="ATP_GRASP"/>
    <property type="match status" value="1"/>
</dbReference>
<evidence type="ECO:0000256" key="10">
    <source>
        <dbReference type="HAMAP-Rule" id="MF_00047"/>
    </source>
</evidence>
<dbReference type="GO" id="GO:0008716">
    <property type="term" value="F:D-alanine-D-alanine ligase activity"/>
    <property type="evidence" value="ECO:0007669"/>
    <property type="project" value="UniProtKB-UniRule"/>
</dbReference>
<keyword evidence="7 10" id="KW-0133">Cell shape</keyword>